<organism evidence="1 2">
    <name type="scientific">Nonomuraea deserti</name>
    <dbReference type="NCBI Taxonomy" id="1848322"/>
    <lineage>
        <taxon>Bacteria</taxon>
        <taxon>Bacillati</taxon>
        <taxon>Actinomycetota</taxon>
        <taxon>Actinomycetes</taxon>
        <taxon>Streptosporangiales</taxon>
        <taxon>Streptosporangiaceae</taxon>
        <taxon>Nonomuraea</taxon>
    </lineage>
</organism>
<dbReference type="InterPro" id="IPR035959">
    <property type="entry name" value="RutC-like_sf"/>
</dbReference>
<evidence type="ECO:0000313" key="2">
    <source>
        <dbReference type="Proteomes" id="UP000295258"/>
    </source>
</evidence>
<dbReference type="PANTHER" id="PTHR43857">
    <property type="entry name" value="BLR7761 PROTEIN"/>
    <property type="match status" value="1"/>
</dbReference>
<dbReference type="Pfam" id="PF01042">
    <property type="entry name" value="Ribonuc_L-PSP"/>
    <property type="match status" value="1"/>
</dbReference>
<sequence>MSTGVRLIRNDRLAQDVEYAYASAVDAPLRTIWVAGACPLDAKGATVAPGDYAEQAHQVMRNLVTALDGAGAALTDIVKTTVYVASARQADLVTAWRVYREYMGAHDVPSTLLGVTVLGYDHQLVEVEAVAVIGDA</sequence>
<dbReference type="PANTHER" id="PTHR43857:SF1">
    <property type="entry name" value="YJGH FAMILY PROTEIN"/>
    <property type="match status" value="1"/>
</dbReference>
<dbReference type="Gene3D" id="3.30.1330.40">
    <property type="entry name" value="RutC-like"/>
    <property type="match status" value="1"/>
</dbReference>
<reference evidence="1 2" key="1">
    <citation type="submission" date="2019-03" db="EMBL/GenBank/DDBJ databases">
        <title>Draft genome sequences of novel Actinobacteria.</title>
        <authorList>
            <person name="Sahin N."/>
            <person name="Ay H."/>
            <person name="Saygin H."/>
        </authorList>
    </citation>
    <scope>NUCLEOTIDE SEQUENCE [LARGE SCALE GENOMIC DNA]</scope>
    <source>
        <strain evidence="1 2">KC310</strain>
    </source>
</reference>
<dbReference type="EMBL" id="SMKO01000026">
    <property type="protein sequence ID" value="TDD07467.1"/>
    <property type="molecule type" value="Genomic_DNA"/>
</dbReference>
<keyword evidence="2" id="KW-1185">Reference proteome</keyword>
<proteinExistence type="predicted"/>
<name>A0A4R4VTF8_9ACTN</name>
<accession>A0A4R4VTF8</accession>
<gene>
    <name evidence="1" type="ORF">E1292_13255</name>
</gene>
<dbReference type="InterPro" id="IPR006175">
    <property type="entry name" value="YjgF/YER057c/UK114"/>
</dbReference>
<dbReference type="AlphaFoldDB" id="A0A4R4VTF8"/>
<dbReference type="RefSeq" id="WP_132595436.1">
    <property type="nucleotide sequence ID" value="NZ_SMKO01000026.1"/>
</dbReference>
<protein>
    <submittedName>
        <fullName evidence="1">RidA family protein</fullName>
    </submittedName>
</protein>
<dbReference type="CDD" id="cd00448">
    <property type="entry name" value="YjgF_YER057c_UK114_family"/>
    <property type="match status" value="1"/>
</dbReference>
<comment type="caution">
    <text evidence="1">The sequence shown here is derived from an EMBL/GenBank/DDBJ whole genome shotgun (WGS) entry which is preliminary data.</text>
</comment>
<dbReference type="Proteomes" id="UP000295258">
    <property type="component" value="Unassembled WGS sequence"/>
</dbReference>
<evidence type="ECO:0000313" key="1">
    <source>
        <dbReference type="EMBL" id="TDD07467.1"/>
    </source>
</evidence>
<dbReference type="SUPFAM" id="SSF55298">
    <property type="entry name" value="YjgF-like"/>
    <property type="match status" value="1"/>
</dbReference>